<accession>D8SHM1</accession>
<name>D8SHM1_SELML</name>
<dbReference type="AlphaFoldDB" id="D8SHM1"/>
<feature type="region of interest" description="Disordered" evidence="1">
    <location>
        <begin position="1"/>
        <end position="21"/>
    </location>
</feature>
<dbReference type="InParanoid" id="D8SHM1"/>
<dbReference type="Proteomes" id="UP000001514">
    <property type="component" value="Unassembled WGS sequence"/>
</dbReference>
<proteinExistence type="predicted"/>
<organism evidence="3">
    <name type="scientific">Selaginella moellendorffii</name>
    <name type="common">Spikemoss</name>
    <dbReference type="NCBI Taxonomy" id="88036"/>
    <lineage>
        <taxon>Eukaryota</taxon>
        <taxon>Viridiplantae</taxon>
        <taxon>Streptophyta</taxon>
        <taxon>Embryophyta</taxon>
        <taxon>Tracheophyta</taxon>
        <taxon>Lycopodiopsida</taxon>
        <taxon>Selaginellales</taxon>
        <taxon>Selaginellaceae</taxon>
        <taxon>Selaginella</taxon>
    </lineage>
</organism>
<dbReference type="KEGG" id="smo:SELMODRAFT_422186"/>
<dbReference type="EMBL" id="GL377620">
    <property type="protein sequence ID" value="EFJ16136.1"/>
    <property type="molecule type" value="Genomic_DNA"/>
</dbReference>
<evidence type="ECO:0000313" key="3">
    <source>
        <dbReference type="Proteomes" id="UP000001514"/>
    </source>
</evidence>
<evidence type="ECO:0000256" key="1">
    <source>
        <dbReference type="SAM" id="MobiDB-lite"/>
    </source>
</evidence>
<protein>
    <submittedName>
        <fullName evidence="2">Uncharacterized protein</fullName>
    </submittedName>
</protein>
<reference evidence="2 3" key="1">
    <citation type="journal article" date="2011" name="Science">
        <title>The Selaginella genome identifies genetic changes associated with the evolution of vascular plants.</title>
        <authorList>
            <person name="Banks J.A."/>
            <person name="Nishiyama T."/>
            <person name="Hasebe M."/>
            <person name="Bowman J.L."/>
            <person name="Gribskov M."/>
            <person name="dePamphilis C."/>
            <person name="Albert V.A."/>
            <person name="Aono N."/>
            <person name="Aoyama T."/>
            <person name="Ambrose B.A."/>
            <person name="Ashton N.W."/>
            <person name="Axtell M.J."/>
            <person name="Barker E."/>
            <person name="Barker M.S."/>
            <person name="Bennetzen J.L."/>
            <person name="Bonawitz N.D."/>
            <person name="Chapple C."/>
            <person name="Cheng C."/>
            <person name="Correa L.G."/>
            <person name="Dacre M."/>
            <person name="DeBarry J."/>
            <person name="Dreyer I."/>
            <person name="Elias M."/>
            <person name="Engstrom E.M."/>
            <person name="Estelle M."/>
            <person name="Feng L."/>
            <person name="Finet C."/>
            <person name="Floyd S.K."/>
            <person name="Frommer W.B."/>
            <person name="Fujita T."/>
            <person name="Gramzow L."/>
            <person name="Gutensohn M."/>
            <person name="Harholt J."/>
            <person name="Hattori M."/>
            <person name="Heyl A."/>
            <person name="Hirai T."/>
            <person name="Hiwatashi Y."/>
            <person name="Ishikawa M."/>
            <person name="Iwata M."/>
            <person name="Karol K.G."/>
            <person name="Koehler B."/>
            <person name="Kolukisaoglu U."/>
            <person name="Kubo M."/>
            <person name="Kurata T."/>
            <person name="Lalonde S."/>
            <person name="Li K."/>
            <person name="Li Y."/>
            <person name="Litt A."/>
            <person name="Lyons E."/>
            <person name="Manning G."/>
            <person name="Maruyama T."/>
            <person name="Michael T.P."/>
            <person name="Mikami K."/>
            <person name="Miyazaki S."/>
            <person name="Morinaga S."/>
            <person name="Murata T."/>
            <person name="Mueller-Roeber B."/>
            <person name="Nelson D.R."/>
            <person name="Obara M."/>
            <person name="Oguri Y."/>
            <person name="Olmstead R.G."/>
            <person name="Onodera N."/>
            <person name="Petersen B.L."/>
            <person name="Pils B."/>
            <person name="Prigge M."/>
            <person name="Rensing S.A."/>
            <person name="Riano-Pachon D.M."/>
            <person name="Roberts A.W."/>
            <person name="Sato Y."/>
            <person name="Scheller H.V."/>
            <person name="Schulz B."/>
            <person name="Schulz C."/>
            <person name="Shakirov E.V."/>
            <person name="Shibagaki N."/>
            <person name="Shinohara N."/>
            <person name="Shippen D.E."/>
            <person name="Soerensen I."/>
            <person name="Sotooka R."/>
            <person name="Sugimoto N."/>
            <person name="Sugita M."/>
            <person name="Sumikawa N."/>
            <person name="Tanurdzic M."/>
            <person name="Theissen G."/>
            <person name="Ulvskov P."/>
            <person name="Wakazuki S."/>
            <person name="Weng J.K."/>
            <person name="Willats W.W."/>
            <person name="Wipf D."/>
            <person name="Wolf P.G."/>
            <person name="Yang L."/>
            <person name="Zimmer A.D."/>
            <person name="Zhu Q."/>
            <person name="Mitros T."/>
            <person name="Hellsten U."/>
            <person name="Loque D."/>
            <person name="Otillar R."/>
            <person name="Salamov A."/>
            <person name="Schmutz J."/>
            <person name="Shapiro H."/>
            <person name="Lindquist E."/>
            <person name="Lucas S."/>
            <person name="Rokhsar D."/>
            <person name="Grigoriev I.V."/>
        </authorList>
    </citation>
    <scope>NUCLEOTIDE SEQUENCE [LARGE SCALE GENOMIC DNA]</scope>
</reference>
<evidence type="ECO:0000313" key="2">
    <source>
        <dbReference type="EMBL" id="EFJ16136.1"/>
    </source>
</evidence>
<sequence>MTTNGGGSTTTMKRKRGGSYSELAVTKTKRVTKEKRCRFHSRIAENSASTKGSGLDLRNVISHQEARSVTLLHAVLVKKEELILGNEVRVLPEASRESAYSKSSSLPRNKNTAADVVICLADTLSCLCGGRLSKILDEENLGTRKHDCNLNSPVPGSVDYSPGYLLMVGFRTVNSTPGVSRSGHNGCRMSTRPTEEAMMSKKEPGGSGSFIHARLGPEADVKWSRVMLPSGIVSGEEDTVLVVAPDPAGLQQ</sequence>
<dbReference type="Gramene" id="EFJ16136">
    <property type="protein sequence ID" value="EFJ16136"/>
    <property type="gene ID" value="SELMODRAFT_422186"/>
</dbReference>
<gene>
    <name evidence="2" type="ORF">SELMODRAFT_422186</name>
</gene>
<keyword evidence="3" id="KW-1185">Reference proteome</keyword>
<dbReference type="HOGENOM" id="CLU_1104294_0_0_1"/>